<keyword evidence="1" id="KW-1133">Transmembrane helix</keyword>
<keyword evidence="3" id="KW-1185">Reference proteome</keyword>
<evidence type="ECO:0008006" key="4">
    <source>
        <dbReference type="Google" id="ProtNLM"/>
    </source>
</evidence>
<dbReference type="AlphaFoldDB" id="A0AAV5U7A3"/>
<reference evidence="2" key="1">
    <citation type="submission" date="2023-10" db="EMBL/GenBank/DDBJ databases">
        <title>Genome assembly of Pristionchus species.</title>
        <authorList>
            <person name="Yoshida K."/>
            <person name="Sommer R.J."/>
        </authorList>
    </citation>
    <scope>NUCLEOTIDE SEQUENCE</scope>
    <source>
        <strain evidence="2">RS0144</strain>
    </source>
</reference>
<proteinExistence type="predicted"/>
<feature type="non-terminal residue" evidence="2">
    <location>
        <position position="1"/>
    </location>
</feature>
<accession>A0AAV5U7A3</accession>
<name>A0AAV5U7A3_9BILA</name>
<evidence type="ECO:0000313" key="2">
    <source>
        <dbReference type="EMBL" id="GMT02771.1"/>
    </source>
</evidence>
<feature type="non-terminal residue" evidence="2">
    <location>
        <position position="75"/>
    </location>
</feature>
<protein>
    <recommendedName>
        <fullName evidence="4">G protein-coupled receptor</fullName>
    </recommendedName>
</protein>
<evidence type="ECO:0000256" key="1">
    <source>
        <dbReference type="SAM" id="Phobius"/>
    </source>
</evidence>
<organism evidence="2 3">
    <name type="scientific">Pristionchus entomophagus</name>
    <dbReference type="NCBI Taxonomy" id="358040"/>
    <lineage>
        <taxon>Eukaryota</taxon>
        <taxon>Metazoa</taxon>
        <taxon>Ecdysozoa</taxon>
        <taxon>Nematoda</taxon>
        <taxon>Chromadorea</taxon>
        <taxon>Rhabditida</taxon>
        <taxon>Rhabditina</taxon>
        <taxon>Diplogasteromorpha</taxon>
        <taxon>Diplogasteroidea</taxon>
        <taxon>Neodiplogasteridae</taxon>
        <taxon>Pristionchus</taxon>
    </lineage>
</organism>
<sequence length="75" mass="8781">QVWFNSILISTAWRMLDHIPVKGLLYLSLLITFNRLAVFVHPSWRVVFDRSTIMFSILACWAWILAMCAQRVIVT</sequence>
<keyword evidence="1" id="KW-0472">Membrane</keyword>
<comment type="caution">
    <text evidence="2">The sequence shown here is derived from an EMBL/GenBank/DDBJ whole genome shotgun (WGS) entry which is preliminary data.</text>
</comment>
<feature type="transmembrane region" description="Helical" evidence="1">
    <location>
        <begin position="53"/>
        <end position="74"/>
    </location>
</feature>
<dbReference type="EMBL" id="BTSX01000006">
    <property type="protein sequence ID" value="GMT02771.1"/>
    <property type="molecule type" value="Genomic_DNA"/>
</dbReference>
<gene>
    <name evidence="2" type="ORF">PENTCL1PPCAC_24945</name>
</gene>
<feature type="transmembrane region" description="Helical" evidence="1">
    <location>
        <begin position="23"/>
        <end position="41"/>
    </location>
</feature>
<keyword evidence="1" id="KW-0812">Transmembrane</keyword>
<evidence type="ECO:0000313" key="3">
    <source>
        <dbReference type="Proteomes" id="UP001432027"/>
    </source>
</evidence>
<dbReference type="Proteomes" id="UP001432027">
    <property type="component" value="Unassembled WGS sequence"/>
</dbReference>